<dbReference type="SUPFAM" id="SSF50814">
    <property type="entry name" value="Lipocalins"/>
    <property type="match status" value="1"/>
</dbReference>
<dbReference type="EMBL" id="GEDV01003611">
    <property type="protein sequence ID" value="JAP84946.1"/>
    <property type="molecule type" value="Transcribed_RNA"/>
</dbReference>
<keyword evidence="1" id="KW-0732">Signal</keyword>
<name>A0A131Z3B3_RHIAP</name>
<feature type="signal peptide" evidence="1">
    <location>
        <begin position="1"/>
        <end position="23"/>
    </location>
</feature>
<sequence length="236" mass="27585">MTRFIEAGTLLILMCGEWCIIQACKHNEHKVKCYHHIGVPGRLCPGVERWPCSGTRKRCACVDGTAQRWDGYCVPYRDCVFRTHKPDKLLSLAEDLVMVGLSTTIFDQNTLKCFVSKQIEPVYYNYHRSVNYQVNVQGRWQNRSYELKMITEYYGERIIAEDVYDRLPYGIDGFPVLHADEHCIILARLLPDGKKTECTYWVRKSVVGNRNWKCDFMFDEFCKAQAIVVRDMRNCE</sequence>
<evidence type="ECO:0000313" key="2">
    <source>
        <dbReference type="EMBL" id="JAP84946.1"/>
    </source>
</evidence>
<proteinExistence type="predicted"/>
<reference evidence="2" key="1">
    <citation type="journal article" date="2016" name="Ticks Tick Borne Dis.">
        <title>De novo assembly and annotation of the salivary gland transcriptome of Rhipicephalus appendiculatus male and female ticks during blood feeding.</title>
        <authorList>
            <person name="de Castro M.H."/>
            <person name="de Klerk D."/>
            <person name="Pienaar R."/>
            <person name="Latif A.A."/>
            <person name="Rees D.J."/>
            <person name="Mans B.J."/>
        </authorList>
    </citation>
    <scope>NUCLEOTIDE SEQUENCE</scope>
    <source>
        <tissue evidence="2">Salivary glands</tissue>
    </source>
</reference>
<dbReference type="GO" id="GO:0030682">
    <property type="term" value="P:symbiont-mediated perturbation of host defenses"/>
    <property type="evidence" value="ECO:0007669"/>
    <property type="project" value="InterPro"/>
</dbReference>
<dbReference type="GO" id="GO:0043176">
    <property type="term" value="F:amine binding"/>
    <property type="evidence" value="ECO:0007669"/>
    <property type="project" value="InterPro"/>
</dbReference>
<protein>
    <submittedName>
        <fullName evidence="2">Lipocalin</fullName>
    </submittedName>
</protein>
<feature type="chain" id="PRO_5007286567" evidence="1">
    <location>
        <begin position="24"/>
        <end position="236"/>
    </location>
</feature>
<dbReference type="InterPro" id="IPR002970">
    <property type="entry name" value="Tick_his-bd"/>
</dbReference>
<accession>A0A131Z3B3</accession>
<dbReference type="Pfam" id="PF02098">
    <property type="entry name" value="His_binding"/>
    <property type="match status" value="1"/>
</dbReference>
<dbReference type="Gene3D" id="2.40.128.20">
    <property type="match status" value="1"/>
</dbReference>
<dbReference type="InterPro" id="IPR012674">
    <property type="entry name" value="Calycin"/>
</dbReference>
<dbReference type="AlphaFoldDB" id="A0A131Z3B3"/>
<organism evidence="2">
    <name type="scientific">Rhipicephalus appendiculatus</name>
    <name type="common">Brown ear tick</name>
    <dbReference type="NCBI Taxonomy" id="34631"/>
    <lineage>
        <taxon>Eukaryota</taxon>
        <taxon>Metazoa</taxon>
        <taxon>Ecdysozoa</taxon>
        <taxon>Arthropoda</taxon>
        <taxon>Chelicerata</taxon>
        <taxon>Arachnida</taxon>
        <taxon>Acari</taxon>
        <taxon>Parasitiformes</taxon>
        <taxon>Ixodida</taxon>
        <taxon>Ixodoidea</taxon>
        <taxon>Ixodidae</taxon>
        <taxon>Rhipicephalinae</taxon>
        <taxon>Rhipicephalus</taxon>
        <taxon>Rhipicephalus</taxon>
    </lineage>
</organism>
<evidence type="ECO:0000256" key="1">
    <source>
        <dbReference type="SAM" id="SignalP"/>
    </source>
</evidence>